<dbReference type="AlphaFoldDB" id="A0A1G5SFD6"/>
<proteinExistence type="predicted"/>
<dbReference type="STRING" id="51642.NSMM_410073"/>
<dbReference type="PANTHER" id="PTHR13610">
    <property type="entry name" value="METHYLTRANSFERASE DOMAIN-CONTAINING PROTEIN"/>
    <property type="match status" value="1"/>
</dbReference>
<dbReference type="RefSeq" id="WP_090286471.1">
    <property type="nucleotide sequence ID" value="NZ_FMWO01000049.1"/>
</dbReference>
<keyword evidence="4" id="KW-0472">Membrane</keyword>
<keyword evidence="3" id="KW-0949">S-adenosyl-L-methionine</keyword>
<organism evidence="5 6">
    <name type="scientific">Nitrosomonas mobilis</name>
    <dbReference type="NCBI Taxonomy" id="51642"/>
    <lineage>
        <taxon>Bacteria</taxon>
        <taxon>Pseudomonadati</taxon>
        <taxon>Pseudomonadota</taxon>
        <taxon>Betaproteobacteria</taxon>
        <taxon>Nitrosomonadales</taxon>
        <taxon>Nitrosomonadaceae</taxon>
        <taxon>Nitrosomonas</taxon>
    </lineage>
</organism>
<dbReference type="GO" id="GO:0016279">
    <property type="term" value="F:protein-lysine N-methyltransferase activity"/>
    <property type="evidence" value="ECO:0007669"/>
    <property type="project" value="InterPro"/>
</dbReference>
<dbReference type="InterPro" id="IPR026170">
    <property type="entry name" value="FAM173A/B"/>
</dbReference>
<evidence type="ECO:0000256" key="4">
    <source>
        <dbReference type="SAM" id="Phobius"/>
    </source>
</evidence>
<protein>
    <recommendedName>
        <fullName evidence="7">Class I SAM-dependent methyltransferase</fullName>
    </recommendedName>
</protein>
<dbReference type="PANTHER" id="PTHR13610:SF9">
    <property type="entry name" value="FI06469P"/>
    <property type="match status" value="1"/>
</dbReference>
<evidence type="ECO:0008006" key="7">
    <source>
        <dbReference type="Google" id="ProtNLM"/>
    </source>
</evidence>
<dbReference type="InterPro" id="IPR029063">
    <property type="entry name" value="SAM-dependent_MTases_sf"/>
</dbReference>
<dbReference type="OrthoDB" id="5611641at2"/>
<dbReference type="GO" id="GO:0032259">
    <property type="term" value="P:methylation"/>
    <property type="evidence" value="ECO:0007669"/>
    <property type="project" value="UniProtKB-KW"/>
</dbReference>
<sequence>MTLNHSVIKAIAVQLASLTITALAVTLLPWSISWFQAAGLQGGIAAMISFCLPATPYWWRLIHLAFVPTLLVASLLQLPPYWYLIGFIILALIFGRIYRTQVPLFLSSQQTIRALAELLPQKQPFSMVDLGSGCGGVICKLAKVLPNGRYDGVETAILPCWIGKLRVRLFHQACRFRWKNIWQHNLSSYDVVYAYLSPVPMPDLWQKVTQEMRPGSLFISNTFSVPGVTPDYSIALNDFSGSALHVWKIK</sequence>
<evidence type="ECO:0000256" key="3">
    <source>
        <dbReference type="ARBA" id="ARBA00022691"/>
    </source>
</evidence>
<dbReference type="Proteomes" id="UP000198729">
    <property type="component" value="Unassembled WGS sequence"/>
</dbReference>
<reference evidence="5 6" key="1">
    <citation type="submission" date="2016-10" db="EMBL/GenBank/DDBJ databases">
        <authorList>
            <person name="de Groot N.N."/>
        </authorList>
    </citation>
    <scope>NUCLEOTIDE SEQUENCE [LARGE SCALE GENOMIC DNA]</scope>
    <source>
        <strain evidence="5">1</strain>
    </source>
</reference>
<keyword evidence="1" id="KW-0489">Methyltransferase</keyword>
<keyword evidence="2" id="KW-0808">Transferase</keyword>
<gene>
    <name evidence="5" type="ORF">NSMM_410073</name>
</gene>
<evidence type="ECO:0000313" key="5">
    <source>
        <dbReference type="EMBL" id="SCZ85838.1"/>
    </source>
</evidence>
<name>A0A1G5SFD6_9PROT</name>
<keyword evidence="4" id="KW-0812">Transmembrane</keyword>
<dbReference type="SUPFAM" id="SSF53335">
    <property type="entry name" value="S-adenosyl-L-methionine-dependent methyltransferases"/>
    <property type="match status" value="1"/>
</dbReference>
<feature type="transmembrane region" description="Helical" evidence="4">
    <location>
        <begin position="34"/>
        <end position="52"/>
    </location>
</feature>
<keyword evidence="4" id="KW-1133">Transmembrane helix</keyword>
<dbReference type="Gene3D" id="3.40.50.150">
    <property type="entry name" value="Vaccinia Virus protein VP39"/>
    <property type="match status" value="1"/>
</dbReference>
<dbReference type="EMBL" id="FMWO01000049">
    <property type="protein sequence ID" value="SCZ85838.1"/>
    <property type="molecule type" value="Genomic_DNA"/>
</dbReference>
<evidence type="ECO:0000256" key="1">
    <source>
        <dbReference type="ARBA" id="ARBA00022603"/>
    </source>
</evidence>
<keyword evidence="6" id="KW-1185">Reference proteome</keyword>
<evidence type="ECO:0000256" key="2">
    <source>
        <dbReference type="ARBA" id="ARBA00022679"/>
    </source>
</evidence>
<evidence type="ECO:0000313" key="6">
    <source>
        <dbReference type="Proteomes" id="UP000198729"/>
    </source>
</evidence>
<accession>A0A1G5SFD6</accession>
<feature type="transmembrane region" description="Helical" evidence="4">
    <location>
        <begin position="81"/>
        <end position="98"/>
    </location>
</feature>